<dbReference type="Pfam" id="PF00534">
    <property type="entry name" value="Glycos_transf_1"/>
    <property type="match status" value="1"/>
</dbReference>
<dbReference type="Pfam" id="PF24862">
    <property type="entry name" value="SUS_EPBD"/>
    <property type="match status" value="1"/>
</dbReference>
<dbReference type="PANTHER" id="PTHR45839">
    <property type="match status" value="1"/>
</dbReference>
<sequence>MPQPRLTRYSSIRNQVEDDLNAHRNELVSLFSRYLGRGKGILQPHNLIDELENIIKEHQASKELKDSRFCEILKSAKDAIVSPPFVAIAVRPRPGVWEYVRVNVFELSVEQLTVSEYLRFKEELVDETISNHFVLELDFEPFNETFPRPTRSSSIGNGVQLLNRHLSSIMFHNRDSMEPLLNFLRAYTYKGHALMLNDRVQSIAKLQSTLSKAEDYLSKFAPDTHYSEFEYVLQGMGFEKGWGDTAKRVSEMMRLLADILQAPDPCTLETFLGRVPMVFNVVILSPHGYFGQANVLGLPDTGGQVVYILDQVRALENEMLLRIKKQGLDITPRILIVTRLIPDAKGTTCNQRLERVCGTEHTHILRVPFRSENGILRKWISRFDVWPYLETFAQDVAGEIAAELHGRPDFIIGNYSDGNLVASLLADKMGVIQCTIAHALEKTKYPDSAIYWKKFEDKYHFSCQFTADLIAMNSADFIITSTYQEIAGTKNTVGQYESHIAFTLPGLYRVVHGIDVFDPKFNIVSPGADMTIYFPYSDKQNRLTALHGSIEKLLYDPENTNEWLGNLRDRTKPILFSMARLDRVKNMTGLVEAFGKNSKLRELVNLVVVAGFIDMTKSSDREEIAEIEKMHDLIKQYKLDGDFRWIGSQTNRARNGELYRYVADTRGAFVQPAFYEAFGLTVVESMTCGLPTFATCHGGPAEIIEHGISGFHIDPYRPNQASELLVDFFKRCKDDPSHWNRISDCGLERIYARYTWKIYSERLMTLAGVYSFWKYVSKLDRLQTRRYLEMFYILKFRDLASSVPMAKDDAN</sequence>
<evidence type="ECO:0000259" key="8">
    <source>
        <dbReference type="Pfam" id="PF00534"/>
    </source>
</evidence>
<dbReference type="SUPFAM" id="SSF53756">
    <property type="entry name" value="UDP-Glycosyltransferase/glycogen phosphorylase"/>
    <property type="match status" value="1"/>
</dbReference>
<evidence type="ECO:0000256" key="7">
    <source>
        <dbReference type="RuleBase" id="RU280817"/>
    </source>
</evidence>
<dbReference type="InterPro" id="IPR056735">
    <property type="entry name" value="SUS_N"/>
</dbReference>
<evidence type="ECO:0000259" key="9">
    <source>
        <dbReference type="Pfam" id="PF00862"/>
    </source>
</evidence>
<dbReference type="PANTHER" id="PTHR45839:SF13">
    <property type="entry name" value="SUCROSE SYNTHASE 3"/>
    <property type="match status" value="1"/>
</dbReference>
<name>A0AAE1JS43_9FABA</name>
<evidence type="ECO:0000313" key="13">
    <source>
        <dbReference type="Proteomes" id="UP001293593"/>
    </source>
</evidence>
<feature type="domain" description="Sucrose synthase first GT-B" evidence="9">
    <location>
        <begin position="267"/>
        <end position="555"/>
    </location>
</feature>
<dbReference type="InterPro" id="IPR000368">
    <property type="entry name" value="Sucrose_synth_GT-B1"/>
</dbReference>
<dbReference type="NCBIfam" id="TIGR02470">
    <property type="entry name" value="sucr_synth"/>
    <property type="match status" value="1"/>
</dbReference>
<reference evidence="12" key="1">
    <citation type="submission" date="2023-10" db="EMBL/GenBank/DDBJ databases">
        <title>Chromosome-level genome of the transformable northern wattle, Acacia crassicarpa.</title>
        <authorList>
            <person name="Massaro I."/>
            <person name="Sinha N.R."/>
            <person name="Poethig S."/>
            <person name="Leichty A.R."/>
        </authorList>
    </citation>
    <scope>NUCLEOTIDE SEQUENCE</scope>
    <source>
        <strain evidence="12">Acra3RX</strain>
        <tissue evidence="12">Leaf</tissue>
    </source>
</reference>
<dbReference type="Gene3D" id="1.20.120.1230">
    <property type="match status" value="1"/>
</dbReference>
<keyword evidence="4 7" id="KW-0328">Glycosyltransferase</keyword>
<evidence type="ECO:0000256" key="1">
    <source>
        <dbReference type="ARBA" id="ARBA00002595"/>
    </source>
</evidence>
<evidence type="ECO:0000256" key="2">
    <source>
        <dbReference type="ARBA" id="ARBA00005894"/>
    </source>
</evidence>
<evidence type="ECO:0000259" key="11">
    <source>
        <dbReference type="Pfam" id="PF24862"/>
    </source>
</evidence>
<dbReference type="FunFam" id="1.20.120.1230:FF:000001">
    <property type="entry name" value="Sucrose synthase"/>
    <property type="match status" value="1"/>
</dbReference>
<evidence type="ECO:0000313" key="12">
    <source>
        <dbReference type="EMBL" id="KAK4273238.1"/>
    </source>
</evidence>
<dbReference type="Gene3D" id="3.40.50.2000">
    <property type="entry name" value="Glycogen Phosphorylase B"/>
    <property type="match status" value="2"/>
</dbReference>
<dbReference type="Pfam" id="PF00862">
    <property type="entry name" value="GT-B_Sucrose_synth"/>
    <property type="match status" value="1"/>
</dbReference>
<dbReference type="CDD" id="cd03800">
    <property type="entry name" value="GT4_sucrose_synthase"/>
    <property type="match status" value="1"/>
</dbReference>
<feature type="domain" description="Glycosyl transferase family 1" evidence="8">
    <location>
        <begin position="568"/>
        <end position="729"/>
    </location>
</feature>
<evidence type="ECO:0000256" key="5">
    <source>
        <dbReference type="ARBA" id="ARBA00022679"/>
    </source>
</evidence>
<protein>
    <recommendedName>
        <fullName evidence="3 7">Sucrose synthase</fullName>
        <ecNumber evidence="3 7">2.4.1.13</ecNumber>
    </recommendedName>
</protein>
<keyword evidence="5 7" id="KW-0808">Transferase</keyword>
<dbReference type="Gene3D" id="3.10.450.330">
    <property type="match status" value="1"/>
</dbReference>
<evidence type="ECO:0000256" key="6">
    <source>
        <dbReference type="ARBA" id="ARBA00049030"/>
    </source>
</evidence>
<gene>
    <name evidence="12" type="ORF">QN277_021678</name>
</gene>
<dbReference type="EC" id="2.4.1.13" evidence="3 7"/>
<proteinExistence type="inferred from homology"/>
<dbReference type="AlphaFoldDB" id="A0AAE1JS43"/>
<keyword evidence="13" id="KW-1185">Reference proteome</keyword>
<dbReference type="EMBL" id="JAWXYG010000005">
    <property type="protein sequence ID" value="KAK4273238.1"/>
    <property type="molecule type" value="Genomic_DNA"/>
</dbReference>
<evidence type="ECO:0000256" key="4">
    <source>
        <dbReference type="ARBA" id="ARBA00022676"/>
    </source>
</evidence>
<accession>A0AAE1JS43</accession>
<comment type="function">
    <text evidence="1 7">Sucrose-cleaving enzyme that provides UDP-glucose and fructose for various metabolic pathways.</text>
</comment>
<comment type="catalytic activity">
    <reaction evidence="6 7">
        <text>an NDP-alpha-D-glucose + D-fructose = a ribonucleoside 5'-diphosphate + sucrose + H(+)</text>
        <dbReference type="Rhea" id="RHEA:16241"/>
        <dbReference type="ChEBI" id="CHEBI:15378"/>
        <dbReference type="ChEBI" id="CHEBI:17992"/>
        <dbReference type="ChEBI" id="CHEBI:37721"/>
        <dbReference type="ChEBI" id="CHEBI:57930"/>
        <dbReference type="ChEBI" id="CHEBI:76533"/>
        <dbReference type="EC" id="2.4.1.13"/>
    </reaction>
</comment>
<dbReference type="Proteomes" id="UP001293593">
    <property type="component" value="Unassembled WGS sequence"/>
</dbReference>
<dbReference type="FunFam" id="3.40.50.2000:FF:000004">
    <property type="entry name" value="Sucrose synthase"/>
    <property type="match status" value="1"/>
</dbReference>
<dbReference type="FunFam" id="3.10.450.330:FF:000001">
    <property type="entry name" value="Sucrose synthase"/>
    <property type="match status" value="1"/>
</dbReference>
<organism evidence="12 13">
    <name type="scientific">Acacia crassicarpa</name>
    <name type="common">northern wattle</name>
    <dbReference type="NCBI Taxonomy" id="499986"/>
    <lineage>
        <taxon>Eukaryota</taxon>
        <taxon>Viridiplantae</taxon>
        <taxon>Streptophyta</taxon>
        <taxon>Embryophyta</taxon>
        <taxon>Tracheophyta</taxon>
        <taxon>Spermatophyta</taxon>
        <taxon>Magnoliopsida</taxon>
        <taxon>eudicotyledons</taxon>
        <taxon>Gunneridae</taxon>
        <taxon>Pentapetalae</taxon>
        <taxon>rosids</taxon>
        <taxon>fabids</taxon>
        <taxon>Fabales</taxon>
        <taxon>Fabaceae</taxon>
        <taxon>Caesalpinioideae</taxon>
        <taxon>mimosoid clade</taxon>
        <taxon>Acacieae</taxon>
        <taxon>Acacia</taxon>
    </lineage>
</organism>
<dbReference type="GO" id="GO:0005985">
    <property type="term" value="P:sucrose metabolic process"/>
    <property type="evidence" value="ECO:0007669"/>
    <property type="project" value="InterPro"/>
</dbReference>
<dbReference type="GO" id="GO:0016157">
    <property type="term" value="F:sucrose synthase activity"/>
    <property type="evidence" value="ECO:0007669"/>
    <property type="project" value="UniProtKB-UniRule"/>
</dbReference>
<comment type="caution">
    <text evidence="12">The sequence shown here is derived from an EMBL/GenBank/DDBJ whole genome shotgun (WGS) entry which is preliminary data.</text>
</comment>
<comment type="similarity">
    <text evidence="2 7">Belongs to the glycosyltransferase 1 family. Plant sucrose synthase subfamily.</text>
</comment>
<feature type="domain" description="Sucrose synthase EPBD" evidence="11">
    <location>
        <begin position="157"/>
        <end position="244"/>
    </location>
</feature>
<feature type="domain" description="Sucrose synthase N-terminal" evidence="10">
    <location>
        <begin position="10"/>
        <end position="122"/>
    </location>
</feature>
<evidence type="ECO:0000259" key="10">
    <source>
        <dbReference type="Pfam" id="PF24861"/>
    </source>
</evidence>
<dbReference type="Pfam" id="PF24861">
    <property type="entry name" value="SUS_N"/>
    <property type="match status" value="1"/>
</dbReference>
<dbReference type="InterPro" id="IPR001296">
    <property type="entry name" value="Glyco_trans_1"/>
</dbReference>
<dbReference type="InterPro" id="IPR056736">
    <property type="entry name" value="SUS_EPBD"/>
</dbReference>
<dbReference type="InterPro" id="IPR012820">
    <property type="entry name" value="Sucrose_synthase_pln/cyn"/>
</dbReference>
<evidence type="ECO:0000256" key="3">
    <source>
        <dbReference type="ARBA" id="ARBA00012540"/>
    </source>
</evidence>